<sequence length="99" mass="10835">MSHDLSLDDFFDMLGRYGADIGNWPLSPGQLESVAVFLSRSAVAREAVEEMRLMETALRGELPLAPHGLADRILAAAGISVGRNAAIFAVPRPRRIRYN</sequence>
<evidence type="ECO:0000313" key="1">
    <source>
        <dbReference type="EMBL" id="NFV80746.1"/>
    </source>
</evidence>
<proteinExistence type="predicted"/>
<dbReference type="EMBL" id="JAAIYP010000038">
    <property type="protein sequence ID" value="NFV80746.1"/>
    <property type="molecule type" value="Genomic_DNA"/>
</dbReference>
<accession>A0A7C9UV41</accession>
<dbReference type="AlphaFoldDB" id="A0A7C9UV41"/>
<evidence type="ECO:0000313" key="2">
    <source>
        <dbReference type="Proteomes" id="UP000480684"/>
    </source>
</evidence>
<keyword evidence="2" id="KW-1185">Reference proteome</keyword>
<dbReference type="RefSeq" id="WP_163679561.1">
    <property type="nucleotide sequence ID" value="NZ_JAAIYP010000038.1"/>
</dbReference>
<organism evidence="1 2">
    <name type="scientific">Magnetospirillum aberrantis SpK</name>
    <dbReference type="NCBI Taxonomy" id="908842"/>
    <lineage>
        <taxon>Bacteria</taxon>
        <taxon>Pseudomonadati</taxon>
        <taxon>Pseudomonadota</taxon>
        <taxon>Alphaproteobacteria</taxon>
        <taxon>Rhodospirillales</taxon>
        <taxon>Rhodospirillaceae</taxon>
        <taxon>Magnetospirillum</taxon>
    </lineage>
</organism>
<reference evidence="1 2" key="1">
    <citation type="submission" date="2020-02" db="EMBL/GenBank/DDBJ databases">
        <authorList>
            <person name="Dziuba M."/>
            <person name="Kuznetsov B."/>
            <person name="Mardanov A."/>
            <person name="Ravin N."/>
            <person name="Grouzdev D."/>
        </authorList>
    </citation>
    <scope>NUCLEOTIDE SEQUENCE [LARGE SCALE GENOMIC DNA]</scope>
    <source>
        <strain evidence="1 2">SpK</strain>
    </source>
</reference>
<dbReference type="Proteomes" id="UP000480684">
    <property type="component" value="Unassembled WGS sequence"/>
</dbReference>
<comment type="caution">
    <text evidence="1">The sequence shown here is derived from an EMBL/GenBank/DDBJ whole genome shotgun (WGS) entry which is preliminary data.</text>
</comment>
<name>A0A7C9UV41_9PROT</name>
<gene>
    <name evidence="1" type="ORF">G4223_11565</name>
</gene>
<protein>
    <submittedName>
        <fullName evidence="1">Uncharacterized protein</fullName>
    </submittedName>
</protein>